<dbReference type="GO" id="GO:0000155">
    <property type="term" value="F:phosphorelay sensor kinase activity"/>
    <property type="evidence" value="ECO:0007669"/>
    <property type="project" value="InterPro"/>
</dbReference>
<dbReference type="InterPro" id="IPR000014">
    <property type="entry name" value="PAS"/>
</dbReference>
<dbReference type="EC" id="2.7.13.3" evidence="3"/>
<evidence type="ECO:0000256" key="3">
    <source>
        <dbReference type="ARBA" id="ARBA00012438"/>
    </source>
</evidence>
<dbReference type="SUPFAM" id="SSF52172">
    <property type="entry name" value="CheY-like"/>
    <property type="match status" value="1"/>
</dbReference>
<dbReference type="EMBL" id="AP018174">
    <property type="protein sequence ID" value="BAY18206.1"/>
    <property type="molecule type" value="Genomic_DNA"/>
</dbReference>
<feature type="domain" description="Response regulatory" evidence="17">
    <location>
        <begin position="781"/>
        <end position="899"/>
    </location>
</feature>
<keyword evidence="11 15" id="KW-0472">Membrane</keyword>
<feature type="domain" description="Histidine kinase" evidence="16">
    <location>
        <begin position="541"/>
        <end position="759"/>
    </location>
</feature>
<feature type="coiled-coil region" evidence="14">
    <location>
        <begin position="507"/>
        <end position="534"/>
    </location>
</feature>
<dbReference type="InterPro" id="IPR011006">
    <property type="entry name" value="CheY-like_superfamily"/>
</dbReference>
<dbReference type="CDD" id="cd00082">
    <property type="entry name" value="HisKA"/>
    <property type="match status" value="1"/>
</dbReference>
<comment type="function">
    <text evidence="12">Photoreceptor which exists in two forms that are reversibly interconvertible by light: the R form that absorbs maximally in the red region of the spectrum and the FR form that absorbs maximally in the far-red region.</text>
</comment>
<dbReference type="PROSITE" id="PS50110">
    <property type="entry name" value="RESPONSE_REGULATORY"/>
    <property type="match status" value="1"/>
</dbReference>
<dbReference type="Gene3D" id="3.30.565.10">
    <property type="entry name" value="Histidine kinase-like ATPase, C-terminal domain"/>
    <property type="match status" value="1"/>
</dbReference>
<evidence type="ECO:0000256" key="5">
    <source>
        <dbReference type="ARBA" id="ARBA00022553"/>
    </source>
</evidence>
<comment type="catalytic activity">
    <reaction evidence="1">
        <text>ATP + protein L-histidine = ADP + protein N-phospho-L-histidine.</text>
        <dbReference type="EC" id="2.7.13.3"/>
    </reaction>
</comment>
<dbReference type="InterPro" id="IPR036097">
    <property type="entry name" value="HisK_dim/P_sf"/>
</dbReference>
<dbReference type="SUPFAM" id="SSF55785">
    <property type="entry name" value="PYP-like sensor domain (PAS domain)"/>
    <property type="match status" value="1"/>
</dbReference>
<name>A0A1Z4GLJ3_9CYAN</name>
<accession>A0A1Z4GLJ3</accession>
<dbReference type="InterPro" id="IPR005467">
    <property type="entry name" value="His_kinase_dom"/>
</dbReference>
<dbReference type="PANTHER" id="PTHR43547">
    <property type="entry name" value="TWO-COMPONENT HISTIDINE KINASE"/>
    <property type="match status" value="1"/>
</dbReference>
<dbReference type="InterPro" id="IPR001789">
    <property type="entry name" value="Sig_transdc_resp-reg_receiver"/>
</dbReference>
<dbReference type="CDD" id="cd00130">
    <property type="entry name" value="PAS"/>
    <property type="match status" value="1"/>
</dbReference>
<evidence type="ECO:0000256" key="9">
    <source>
        <dbReference type="ARBA" id="ARBA00022989"/>
    </source>
</evidence>
<keyword evidence="6" id="KW-0808">Transferase</keyword>
<dbReference type="Gene3D" id="3.30.450.20">
    <property type="entry name" value="PAS domain"/>
    <property type="match status" value="1"/>
</dbReference>
<dbReference type="PRINTS" id="PR00344">
    <property type="entry name" value="BCTRLSENSOR"/>
</dbReference>
<dbReference type="InterPro" id="IPR035965">
    <property type="entry name" value="PAS-like_dom_sf"/>
</dbReference>
<keyword evidence="7 15" id="KW-0812">Transmembrane</keyword>
<keyword evidence="14" id="KW-0175">Coiled coil</keyword>
<evidence type="ECO:0000256" key="1">
    <source>
        <dbReference type="ARBA" id="ARBA00000085"/>
    </source>
</evidence>
<dbReference type="Pfam" id="PF05231">
    <property type="entry name" value="MASE1"/>
    <property type="match status" value="1"/>
</dbReference>
<keyword evidence="10" id="KW-0902">Two-component regulatory system</keyword>
<evidence type="ECO:0000313" key="20">
    <source>
        <dbReference type="Proteomes" id="UP000218287"/>
    </source>
</evidence>
<evidence type="ECO:0000259" key="17">
    <source>
        <dbReference type="PROSITE" id="PS50110"/>
    </source>
</evidence>
<evidence type="ECO:0000256" key="13">
    <source>
        <dbReference type="PROSITE-ProRule" id="PRU00169"/>
    </source>
</evidence>
<gene>
    <name evidence="19" type="ORF">NIES21_40500</name>
</gene>
<dbReference type="CDD" id="cd17580">
    <property type="entry name" value="REC_2_DhkD-like"/>
    <property type="match status" value="1"/>
</dbReference>
<evidence type="ECO:0000256" key="6">
    <source>
        <dbReference type="ARBA" id="ARBA00022679"/>
    </source>
</evidence>
<dbReference type="Gene3D" id="3.40.50.2300">
    <property type="match status" value="1"/>
</dbReference>
<dbReference type="InterPro" id="IPR007895">
    <property type="entry name" value="MASE1"/>
</dbReference>
<dbReference type="FunFam" id="3.30.565.10:FF:000006">
    <property type="entry name" value="Sensor histidine kinase WalK"/>
    <property type="match status" value="1"/>
</dbReference>
<evidence type="ECO:0000313" key="19">
    <source>
        <dbReference type="EMBL" id="BAY18206.1"/>
    </source>
</evidence>
<feature type="transmembrane region" description="Helical" evidence="15">
    <location>
        <begin position="69"/>
        <end position="93"/>
    </location>
</feature>
<evidence type="ECO:0000256" key="11">
    <source>
        <dbReference type="ARBA" id="ARBA00023136"/>
    </source>
</evidence>
<dbReference type="SUPFAM" id="SSF55874">
    <property type="entry name" value="ATPase domain of HSP90 chaperone/DNA topoisomerase II/histidine kinase"/>
    <property type="match status" value="1"/>
</dbReference>
<feature type="modified residue" description="4-aspartylphosphate" evidence="13">
    <location>
        <position position="830"/>
    </location>
</feature>
<reference evidence="19 20" key="1">
    <citation type="submission" date="2017-06" db="EMBL/GenBank/DDBJ databases">
        <title>Genome sequencing of cyanobaciteial culture collection at National Institute for Environmental Studies (NIES).</title>
        <authorList>
            <person name="Hirose Y."/>
            <person name="Shimura Y."/>
            <person name="Fujisawa T."/>
            <person name="Nakamura Y."/>
            <person name="Kawachi M."/>
        </authorList>
    </citation>
    <scope>NUCLEOTIDE SEQUENCE [LARGE SCALE GENOMIC DNA]</scope>
    <source>
        <strain evidence="19 20">NIES-21</strain>
    </source>
</reference>
<feature type="transmembrane region" description="Helical" evidence="15">
    <location>
        <begin position="137"/>
        <end position="163"/>
    </location>
</feature>
<dbReference type="Pfam" id="PF02518">
    <property type="entry name" value="HATPase_c"/>
    <property type="match status" value="1"/>
</dbReference>
<evidence type="ECO:0000256" key="12">
    <source>
        <dbReference type="ARBA" id="ARBA00055745"/>
    </source>
</evidence>
<feature type="transmembrane region" description="Helical" evidence="15">
    <location>
        <begin position="283"/>
        <end position="303"/>
    </location>
</feature>
<dbReference type="InterPro" id="IPR003594">
    <property type="entry name" value="HATPase_dom"/>
</dbReference>
<proteinExistence type="predicted"/>
<dbReference type="SMART" id="SM00388">
    <property type="entry name" value="HisKA"/>
    <property type="match status" value="1"/>
</dbReference>
<evidence type="ECO:0000256" key="10">
    <source>
        <dbReference type="ARBA" id="ARBA00023012"/>
    </source>
</evidence>
<dbReference type="InterPro" id="IPR004358">
    <property type="entry name" value="Sig_transdc_His_kin-like_C"/>
</dbReference>
<dbReference type="GO" id="GO:0005886">
    <property type="term" value="C:plasma membrane"/>
    <property type="evidence" value="ECO:0007669"/>
    <property type="project" value="UniProtKB-SubCell"/>
</dbReference>
<keyword evidence="8 19" id="KW-0418">Kinase</keyword>
<sequence>MTSSTNIGRLINLHFFAIMQRLSQFARVAPRHRRLLILSLGLLALVAAHGMALIYRIQPGVSLWFPPSGVAIALSFWFGIDAIILTGLASFLMSPFWGLHGWEQFVGFTDVVEPLVAWLLYCRLWKGSLIFNSLKDAAIFTLSVPLIASTSSAVVGSLTWVAIGKMPVTNLTNSITHWWLGNAIGIMGITPTILLVLTPYLQSWGWLSRSQTSDYASPTFRFPACRPLLVEVSTILFLCISIASVTVSEVSANSNTDFRFQQLSFLSFIPLMWAATRFGVSTGMLMSTFSILITLFSYLLIYPNAILLPRFPVQPEVLHVHKLSLLVQSMVTLLVGVAITERAKVQVELAIEKFRIGEYQARAELSEKLIQLNDSLVETNVRLEDSNREKDKLLKAEKALRTRLSNILESMTDAFIAVNQDWQITYINQQAANIKGVKPETIVTQNYWEQWPGMQGQEFEREYCRAIAESIPVHFEALYMPKNMWLEIHAYPFEDGLGIFFRDITQRKQAEVERENLLAREQSARTEAEKANRIKDEFIAVLSHELRTPLNPILGWVTLLRRRNYEDDKLTHGLETIERNAKLQIQLIEDLLDVSRIQQRKIILNLQPVNLTEILHASLDTVALAVEAKNLQVQKILHLDTAWVKGDAERLQQIVCNLLSNAIKFTPTAGKVEIILKRVDTFAEIQIQDNGKGISLEFLPFVFDYFRQADGTITRQFGGLGLGLAIVRHLTELHGGTVQAESLGEGMGAKFTVKLPLMLDFIPQNKNTVTVDEALNLTGLHILVVDDDLDTGKFLTVVLEQLGAKVTAIASGSQALEFLATSKADILLSDIGMPGIDGYMLMRLIRALPPEQGGQIPAIALTAYAGEINQQQALAAGFQIHLIKPVEQPQLLNAIGQILANLD</sequence>
<keyword evidence="9 15" id="KW-1133">Transmembrane helix</keyword>
<dbReference type="Gene3D" id="1.10.287.130">
    <property type="match status" value="1"/>
</dbReference>
<dbReference type="Proteomes" id="UP000218287">
    <property type="component" value="Chromosome"/>
</dbReference>
<dbReference type="PROSITE" id="PS50112">
    <property type="entry name" value="PAS"/>
    <property type="match status" value="1"/>
</dbReference>
<evidence type="ECO:0000256" key="2">
    <source>
        <dbReference type="ARBA" id="ARBA00004651"/>
    </source>
</evidence>
<feature type="coiled-coil region" evidence="14">
    <location>
        <begin position="376"/>
        <end position="403"/>
    </location>
</feature>
<evidence type="ECO:0000259" key="18">
    <source>
        <dbReference type="PROSITE" id="PS50112"/>
    </source>
</evidence>
<protein>
    <recommendedName>
        <fullName evidence="3">histidine kinase</fullName>
        <ecNumber evidence="3">2.7.13.3</ecNumber>
    </recommendedName>
</protein>
<dbReference type="NCBIfam" id="TIGR00229">
    <property type="entry name" value="sensory_box"/>
    <property type="match status" value="1"/>
</dbReference>
<keyword evidence="20" id="KW-1185">Reference proteome</keyword>
<dbReference type="SUPFAM" id="SSF47384">
    <property type="entry name" value="Homodimeric domain of signal transducing histidine kinase"/>
    <property type="match status" value="1"/>
</dbReference>
<dbReference type="PANTHER" id="PTHR43547:SF2">
    <property type="entry name" value="HYBRID SIGNAL TRANSDUCTION HISTIDINE KINASE C"/>
    <property type="match status" value="1"/>
</dbReference>
<evidence type="ECO:0000256" key="14">
    <source>
        <dbReference type="SAM" id="Coils"/>
    </source>
</evidence>
<dbReference type="SMART" id="SM00448">
    <property type="entry name" value="REC"/>
    <property type="match status" value="1"/>
</dbReference>
<dbReference type="InterPro" id="IPR036890">
    <property type="entry name" value="HATPase_C_sf"/>
</dbReference>
<comment type="subcellular location">
    <subcellularLocation>
        <location evidence="2">Cell membrane</location>
        <topology evidence="2">Multi-pass membrane protein</topology>
    </subcellularLocation>
</comment>
<feature type="transmembrane region" description="Helical" evidence="15">
    <location>
        <begin position="183"/>
        <end position="207"/>
    </location>
</feature>
<feature type="domain" description="PAS" evidence="18">
    <location>
        <begin position="400"/>
        <end position="446"/>
    </location>
</feature>
<dbReference type="InterPro" id="IPR003661">
    <property type="entry name" value="HisK_dim/P_dom"/>
</dbReference>
<dbReference type="PROSITE" id="PS50109">
    <property type="entry name" value="HIS_KIN"/>
    <property type="match status" value="1"/>
</dbReference>
<dbReference type="Pfam" id="PF00072">
    <property type="entry name" value="Response_reg"/>
    <property type="match status" value="1"/>
</dbReference>
<keyword evidence="5 13" id="KW-0597">Phosphoprotein</keyword>
<evidence type="ECO:0000259" key="16">
    <source>
        <dbReference type="PROSITE" id="PS50109"/>
    </source>
</evidence>
<evidence type="ECO:0000256" key="15">
    <source>
        <dbReference type="SAM" id="Phobius"/>
    </source>
</evidence>
<dbReference type="InterPro" id="IPR013656">
    <property type="entry name" value="PAS_4"/>
</dbReference>
<dbReference type="SMART" id="SM00091">
    <property type="entry name" value="PAS"/>
    <property type="match status" value="1"/>
</dbReference>
<dbReference type="Pfam" id="PF08448">
    <property type="entry name" value="PAS_4"/>
    <property type="match status" value="1"/>
</dbReference>
<keyword evidence="4" id="KW-1003">Cell membrane</keyword>
<evidence type="ECO:0000256" key="8">
    <source>
        <dbReference type="ARBA" id="ARBA00022777"/>
    </source>
</evidence>
<evidence type="ECO:0000256" key="4">
    <source>
        <dbReference type="ARBA" id="ARBA00022475"/>
    </source>
</evidence>
<dbReference type="AlphaFoldDB" id="A0A1Z4GLJ3"/>
<dbReference type="Pfam" id="PF00512">
    <property type="entry name" value="HisKA"/>
    <property type="match status" value="1"/>
</dbReference>
<feature type="transmembrane region" description="Helical" evidence="15">
    <location>
        <begin position="35"/>
        <end position="57"/>
    </location>
</feature>
<dbReference type="SMART" id="SM00387">
    <property type="entry name" value="HATPase_c"/>
    <property type="match status" value="1"/>
</dbReference>
<organism evidence="19 20">
    <name type="scientific">Anabaenopsis circularis NIES-21</name>
    <dbReference type="NCBI Taxonomy" id="1085406"/>
    <lineage>
        <taxon>Bacteria</taxon>
        <taxon>Bacillati</taxon>
        <taxon>Cyanobacteriota</taxon>
        <taxon>Cyanophyceae</taxon>
        <taxon>Nostocales</taxon>
        <taxon>Nodulariaceae</taxon>
        <taxon>Anabaenopsis</taxon>
    </lineage>
</organism>
<evidence type="ECO:0000256" key="7">
    <source>
        <dbReference type="ARBA" id="ARBA00022692"/>
    </source>
</evidence>